<dbReference type="SUPFAM" id="SSF50969">
    <property type="entry name" value="YVTN repeat-like/Quinoprotein amine dehydrogenase"/>
    <property type="match status" value="1"/>
</dbReference>
<accession>A0A7K1Y1T3</accession>
<dbReference type="PANTHER" id="PTHR43547">
    <property type="entry name" value="TWO-COMPONENT HISTIDINE KINASE"/>
    <property type="match status" value="1"/>
</dbReference>
<dbReference type="SMART" id="SM00387">
    <property type="entry name" value="HATPase_c"/>
    <property type="match status" value="1"/>
</dbReference>
<dbReference type="SUPFAM" id="SSF63829">
    <property type="entry name" value="Calcium-dependent phosphotriesterase"/>
    <property type="match status" value="3"/>
</dbReference>
<dbReference type="PANTHER" id="PTHR43547:SF2">
    <property type="entry name" value="HYBRID SIGNAL TRANSDUCTION HISTIDINE KINASE C"/>
    <property type="match status" value="1"/>
</dbReference>
<protein>
    <recommendedName>
        <fullName evidence="2">histidine kinase</fullName>
        <ecNumber evidence="2">2.7.13.3</ecNumber>
    </recommendedName>
</protein>
<dbReference type="Gene3D" id="2.60.40.10">
    <property type="entry name" value="Immunoglobulins"/>
    <property type="match status" value="1"/>
</dbReference>
<evidence type="ECO:0000256" key="2">
    <source>
        <dbReference type="ARBA" id="ARBA00012438"/>
    </source>
</evidence>
<proteinExistence type="predicted"/>
<comment type="caution">
    <text evidence="7">The sequence shown here is derived from an EMBL/GenBank/DDBJ whole genome shotgun (WGS) entry which is preliminary data.</text>
</comment>
<keyword evidence="4" id="KW-0812">Transmembrane</keyword>
<dbReference type="Proteomes" id="UP000451233">
    <property type="component" value="Unassembled WGS sequence"/>
</dbReference>
<dbReference type="InterPro" id="IPR011110">
    <property type="entry name" value="Reg_prop"/>
</dbReference>
<dbReference type="InterPro" id="IPR011123">
    <property type="entry name" value="Y_Y_Y"/>
</dbReference>
<dbReference type="SUPFAM" id="SSF47384">
    <property type="entry name" value="Homodimeric domain of signal transducing histidine kinase"/>
    <property type="match status" value="1"/>
</dbReference>
<dbReference type="PROSITE" id="PS50109">
    <property type="entry name" value="HIS_KIN"/>
    <property type="match status" value="1"/>
</dbReference>
<evidence type="ECO:0000256" key="3">
    <source>
        <dbReference type="ARBA" id="ARBA00022553"/>
    </source>
</evidence>
<dbReference type="RefSeq" id="WP_160907991.1">
    <property type="nucleotide sequence ID" value="NZ_WVHS01000004.1"/>
</dbReference>
<dbReference type="PRINTS" id="PR00344">
    <property type="entry name" value="BCTRLSENSOR"/>
</dbReference>
<sequence>MKWIVYRLTPPHRSMNTGRFVILSLLTAFMAATVHAQEPRFEPLTVEQGLPTDAIAGAFQDKRGYIWICTDGGVARYDGYILKKYLFKTASGQPLRSDMTLAMLEDNAGTIWAGTWHDGLFRYVPERDEFVQAVTRRRGKPGGLPTDDIHHITDAGQKRLWIHTYDHDRERGYMSLYDTGSGRIRNFSFGTNSIGYPINTYYDPSHALWFQGLSGLYMYDRSANRFLQYPIGSPDTSGMPYNPVIYQQPSRKQVLWLSYRSGPLILNRFDTGNRRYRSYRLPGPEARSNSACSFLEDRNGRLWMGGSAGLFYFDEQHDKFISYPLPAGAKDGTTSISSITADKSGMIWISGNTGLYTLDPVTGKLRQLSDARADGKAVDRITTFGGTALVDRNGGFWLEGRGGLYRLKEGSQAFRLYEKSAPSEKPWGRVYDILQVSDSSCLVATATGLYTWNTKADQFTAYRPSGQEQLQPLVFYSLAMDKNGWVWGSANSNGDVIIAFRPYRGRPRIYRNAPGDPWSVPYHGLSLVYIDPKNEVWIGTTNDGLVRYDRARDHFIRYPTAVLQETGTSMLNDEHVYSLYKDRRGTLWVGCYNQGLSRLDEKSGRFTPYNFRGMEKISSMLEDSKGRFWVGSALYGLHLFDRAKGTSRLFTEKDGLLSNGVLHIREDPKGLLWIATNRGLCCLDPQSFTFRPVTSDHGLPENVLTHDVAESLPDGRMAISSASGFITFNPGKLRVNRVPPQVVLESVSYYAGSSKGTATRESTLVAYGNKQLAFRYDENRLTFHYTALHFKNPRLNQYAYRLDGYDRSWIPAGGQRSAVYTSLSPGTYVFRVKAANADGVWSPGDASITLVISPPWWRTWWAYCGYTILFIAATWAFIEHRSRSVRRRNRELEENVNLRTAELNRSLEKLKSTQAQLIQSEKMASLGELTAGIAHEIQNPLNFVNNFSEVSHELVGELKEEIRNGEWETVAEIADDIGTNLEKIVHHGKRADGIVKGMLEHSRASTGEKEFTDINKLTDEYLRLAYHGIRAKDKSFNAELVTDFDKALPKAGIVPQDIGRVLLNLLNNAFQAVQERGRKEGADFKPKVTVVTCGSADEIEIQISDNGPGIPEPIRQKIFQPFFTTKPTGEGTGLGLSLSYDIVAAHHGKMEMRALASDGGEDPDRRTTFIVRLPVNSSNRNNQTV</sequence>
<dbReference type="Pfam" id="PF07495">
    <property type="entry name" value="Y_Y_Y"/>
    <property type="match status" value="1"/>
</dbReference>
<dbReference type="InterPro" id="IPR003594">
    <property type="entry name" value="HATPase_dom"/>
</dbReference>
<feature type="chain" id="PRO_5029519478" description="histidine kinase" evidence="5">
    <location>
        <begin position="37"/>
        <end position="1185"/>
    </location>
</feature>
<feature type="domain" description="Histidine kinase" evidence="6">
    <location>
        <begin position="932"/>
        <end position="1177"/>
    </location>
</feature>
<feature type="transmembrane region" description="Helical" evidence="4">
    <location>
        <begin position="860"/>
        <end position="878"/>
    </location>
</feature>
<evidence type="ECO:0000256" key="4">
    <source>
        <dbReference type="SAM" id="Phobius"/>
    </source>
</evidence>
<keyword evidence="3" id="KW-0597">Phosphoprotein</keyword>
<dbReference type="EC" id="2.7.13.3" evidence="2"/>
<dbReference type="CDD" id="cd00082">
    <property type="entry name" value="HisKA"/>
    <property type="match status" value="1"/>
</dbReference>
<evidence type="ECO:0000313" key="7">
    <source>
        <dbReference type="EMBL" id="MXV16979.1"/>
    </source>
</evidence>
<dbReference type="Gene3D" id="3.30.565.10">
    <property type="entry name" value="Histidine kinase-like ATPase, C-terminal domain"/>
    <property type="match status" value="1"/>
</dbReference>
<dbReference type="InterPro" id="IPR015943">
    <property type="entry name" value="WD40/YVTN_repeat-like_dom_sf"/>
</dbReference>
<evidence type="ECO:0000256" key="5">
    <source>
        <dbReference type="SAM" id="SignalP"/>
    </source>
</evidence>
<name>A0A7K1Y1T3_9SPHI</name>
<dbReference type="Pfam" id="PF02518">
    <property type="entry name" value="HATPase_c"/>
    <property type="match status" value="1"/>
</dbReference>
<dbReference type="InterPro" id="IPR003661">
    <property type="entry name" value="HisK_dim/P_dom"/>
</dbReference>
<keyword evidence="4" id="KW-0472">Membrane</keyword>
<keyword evidence="8" id="KW-1185">Reference proteome</keyword>
<gene>
    <name evidence="7" type="ORF">GS398_16890</name>
</gene>
<organism evidence="7 8">
    <name type="scientific">Hufsiella ginkgonis</name>
    <dbReference type="NCBI Taxonomy" id="2695274"/>
    <lineage>
        <taxon>Bacteria</taxon>
        <taxon>Pseudomonadati</taxon>
        <taxon>Bacteroidota</taxon>
        <taxon>Sphingobacteriia</taxon>
        <taxon>Sphingobacteriales</taxon>
        <taxon>Sphingobacteriaceae</taxon>
        <taxon>Hufsiella</taxon>
    </lineage>
</organism>
<keyword evidence="5" id="KW-0732">Signal</keyword>
<dbReference type="Gene3D" id="1.10.287.130">
    <property type="match status" value="1"/>
</dbReference>
<dbReference type="InterPro" id="IPR005467">
    <property type="entry name" value="His_kinase_dom"/>
</dbReference>
<dbReference type="GO" id="GO:0000155">
    <property type="term" value="F:phosphorelay sensor kinase activity"/>
    <property type="evidence" value="ECO:0007669"/>
    <property type="project" value="InterPro"/>
</dbReference>
<dbReference type="Gene3D" id="2.130.10.10">
    <property type="entry name" value="YVTN repeat-like/Quinoprotein amine dehydrogenase"/>
    <property type="match status" value="3"/>
</dbReference>
<evidence type="ECO:0000256" key="1">
    <source>
        <dbReference type="ARBA" id="ARBA00000085"/>
    </source>
</evidence>
<dbReference type="SUPFAM" id="SSF55874">
    <property type="entry name" value="ATPase domain of HSP90 chaperone/DNA topoisomerase II/histidine kinase"/>
    <property type="match status" value="1"/>
</dbReference>
<reference evidence="7 8" key="1">
    <citation type="submission" date="2019-11" db="EMBL/GenBank/DDBJ databases">
        <title>Pedobacter sp. HMF7056 Genome sequencing and assembly.</title>
        <authorList>
            <person name="Kang H."/>
            <person name="Kim H."/>
            <person name="Joh K."/>
        </authorList>
    </citation>
    <scope>NUCLEOTIDE SEQUENCE [LARGE SCALE GENOMIC DNA]</scope>
    <source>
        <strain evidence="7 8">HMF7056</strain>
    </source>
</reference>
<dbReference type="InterPro" id="IPR011044">
    <property type="entry name" value="Quino_amine_DH_bsu"/>
</dbReference>
<dbReference type="InterPro" id="IPR036890">
    <property type="entry name" value="HATPase_C_sf"/>
</dbReference>
<dbReference type="Pfam" id="PF07494">
    <property type="entry name" value="Reg_prop"/>
    <property type="match status" value="2"/>
</dbReference>
<evidence type="ECO:0000313" key="8">
    <source>
        <dbReference type="Proteomes" id="UP000451233"/>
    </source>
</evidence>
<dbReference type="InterPro" id="IPR036097">
    <property type="entry name" value="HisK_dim/P_sf"/>
</dbReference>
<dbReference type="SMART" id="SM00388">
    <property type="entry name" value="HisKA"/>
    <property type="match status" value="1"/>
</dbReference>
<evidence type="ECO:0000259" key="6">
    <source>
        <dbReference type="PROSITE" id="PS50109"/>
    </source>
</evidence>
<feature type="signal peptide" evidence="5">
    <location>
        <begin position="1"/>
        <end position="36"/>
    </location>
</feature>
<dbReference type="AlphaFoldDB" id="A0A7K1Y1T3"/>
<comment type="catalytic activity">
    <reaction evidence="1">
        <text>ATP + protein L-histidine = ADP + protein N-phospho-L-histidine.</text>
        <dbReference type="EC" id="2.7.13.3"/>
    </reaction>
</comment>
<keyword evidence="4" id="KW-1133">Transmembrane helix</keyword>
<dbReference type="EMBL" id="WVHS01000004">
    <property type="protein sequence ID" value="MXV16979.1"/>
    <property type="molecule type" value="Genomic_DNA"/>
</dbReference>
<dbReference type="InterPro" id="IPR013783">
    <property type="entry name" value="Ig-like_fold"/>
</dbReference>
<dbReference type="InterPro" id="IPR004358">
    <property type="entry name" value="Sig_transdc_His_kin-like_C"/>
</dbReference>